<feature type="compositionally biased region" description="Pro residues" evidence="7">
    <location>
        <begin position="294"/>
        <end position="303"/>
    </location>
</feature>
<feature type="compositionally biased region" description="Polar residues" evidence="7">
    <location>
        <begin position="66"/>
        <end position="75"/>
    </location>
</feature>
<keyword evidence="5" id="KW-0804">Transcription</keyword>
<evidence type="ECO:0000259" key="8">
    <source>
        <dbReference type="PROSITE" id="PS51818"/>
    </source>
</evidence>
<sequence length="673" mass="71678">MAECLSAQALQLPRAASLDPATAAADIKKELDDLTLDDKMVMLQDGAGGKDSATLLRDILEKEKQLGSQHNNNAGEHTEDSGTDDKAPSPLRSPPSSTQSDAEDEDEREIREARESIELNESHSERDDLPVELQAAGRRSPALVSGGPAPPPNVNGCKKRKLYQPSRQTVENGDALAINDDDDDDGLDDEVPVKRSEDREALRTRLREQYERLSGDGAHVAGLERNTDLERLVAVLKSEITHTLTQVIDNIVSRFVPRLAHPDQHQDAANLMERRPALQSLARHELALRERNSSPPPPPPPPGAALGLRGPNPPSNFDLSRPESFLALAGSNSLANQRDIFAQMLDRKAKSKVIDRGVSLPTSVAIPNPSLHHELFLSQLEHQQRLSAPFTAAGHPEASGAGEPATPEPRAAPAPAGVPPPTTTSGLPPGTGQTATLSQRAVSQATGASSPADAFGLYLQRAALNKSLRDPSTAAERDALAESAAESASAAAAAAAPTQLPSPYDVMNIFNDPPFGALAEFNQECRSLSATSALVDGVPNPVSCLPLGPSRIGQRQAEQPPNDEYFNGAGGTNALSALSGSSSSPFCPRTTTPGDVSHEGSATPASETSSYSKNGSLGGSGYTSTLTPMHLRKAKLMFFYVRYPSSAILKMYFPDINFNKNNTAQLVKWFSNF</sequence>
<dbReference type="PANTHER" id="PTHR12198">
    <property type="entry name" value="HOMEOBOX PROTEIN PROSPERO/PROX-1/CEH-26"/>
    <property type="match status" value="1"/>
</dbReference>
<organism evidence="9 10">
    <name type="scientific">Tropilaelaps mercedesae</name>
    <dbReference type="NCBI Taxonomy" id="418985"/>
    <lineage>
        <taxon>Eukaryota</taxon>
        <taxon>Metazoa</taxon>
        <taxon>Ecdysozoa</taxon>
        <taxon>Arthropoda</taxon>
        <taxon>Chelicerata</taxon>
        <taxon>Arachnida</taxon>
        <taxon>Acari</taxon>
        <taxon>Parasitiformes</taxon>
        <taxon>Mesostigmata</taxon>
        <taxon>Gamasina</taxon>
        <taxon>Dermanyssoidea</taxon>
        <taxon>Laelapidae</taxon>
        <taxon>Tropilaelaps</taxon>
    </lineage>
</organism>
<dbReference type="InParanoid" id="A0A1V9X0X1"/>
<evidence type="ECO:0000256" key="4">
    <source>
        <dbReference type="ARBA" id="ARBA00023155"/>
    </source>
</evidence>
<dbReference type="GO" id="GO:0005634">
    <property type="term" value="C:nucleus"/>
    <property type="evidence" value="ECO:0007669"/>
    <property type="project" value="UniProtKB-SubCell"/>
</dbReference>
<dbReference type="InterPro" id="IPR023082">
    <property type="entry name" value="Homeo_prospero_dom"/>
</dbReference>
<evidence type="ECO:0000313" key="10">
    <source>
        <dbReference type="Proteomes" id="UP000192247"/>
    </source>
</evidence>
<dbReference type="GO" id="GO:0000981">
    <property type="term" value="F:DNA-binding transcription factor activity, RNA polymerase II-specific"/>
    <property type="evidence" value="ECO:0007669"/>
    <property type="project" value="TreeGrafter"/>
</dbReference>
<evidence type="ECO:0000313" key="9">
    <source>
        <dbReference type="EMBL" id="OQR67021.1"/>
    </source>
</evidence>
<feature type="compositionally biased region" description="Polar residues" evidence="7">
    <location>
        <begin position="435"/>
        <end position="445"/>
    </location>
</feature>
<comment type="caution">
    <text evidence="9">The sequence shown here is derived from an EMBL/GenBank/DDBJ whole genome shotgun (WGS) entry which is preliminary data.</text>
</comment>
<dbReference type="Proteomes" id="UP000192247">
    <property type="component" value="Unassembled WGS sequence"/>
</dbReference>
<reference evidence="9 10" key="1">
    <citation type="journal article" date="2017" name="Gigascience">
        <title>Draft genome of the honey bee ectoparasitic mite, Tropilaelaps mercedesae, is shaped by the parasitic life history.</title>
        <authorList>
            <person name="Dong X."/>
            <person name="Armstrong S.D."/>
            <person name="Xia D."/>
            <person name="Makepeace B.L."/>
            <person name="Darby A.C."/>
            <person name="Kadowaki T."/>
        </authorList>
    </citation>
    <scope>NUCLEOTIDE SEQUENCE [LARGE SCALE GENOMIC DNA]</scope>
    <source>
        <strain evidence="9">Wuxi-XJTLU</strain>
    </source>
</reference>
<gene>
    <name evidence="9" type="ORF">BIW11_13775</name>
</gene>
<name>A0A1V9X0X1_9ACAR</name>
<feature type="domain" description="Prospero" evidence="8">
    <location>
        <begin position="623"/>
        <end position="673"/>
    </location>
</feature>
<feature type="region of interest" description="Disordered" evidence="7">
    <location>
        <begin position="289"/>
        <end position="321"/>
    </location>
</feature>
<dbReference type="Pfam" id="PF05044">
    <property type="entry name" value="HPD"/>
    <property type="match status" value="1"/>
</dbReference>
<dbReference type="AlphaFoldDB" id="A0A1V9X0X1"/>
<dbReference type="Gene3D" id="1.10.10.500">
    <property type="entry name" value="Homeo-prospero domain"/>
    <property type="match status" value="1"/>
</dbReference>
<dbReference type="PROSITE" id="PS51818">
    <property type="entry name" value="HOMEO_PROSPERO"/>
    <property type="match status" value="1"/>
</dbReference>
<accession>A0A1V9X0X1</accession>
<dbReference type="GO" id="GO:0048468">
    <property type="term" value="P:cell development"/>
    <property type="evidence" value="ECO:0007669"/>
    <property type="project" value="UniProtKB-ARBA"/>
</dbReference>
<dbReference type="InterPro" id="IPR037131">
    <property type="entry name" value="Homeo_prospero_dom_sf"/>
</dbReference>
<dbReference type="GO" id="GO:0000978">
    <property type="term" value="F:RNA polymerase II cis-regulatory region sequence-specific DNA binding"/>
    <property type="evidence" value="ECO:0007669"/>
    <property type="project" value="TreeGrafter"/>
</dbReference>
<dbReference type="InterPro" id="IPR039350">
    <property type="entry name" value="Prospero_homeodomain"/>
</dbReference>
<dbReference type="SUPFAM" id="SSF46689">
    <property type="entry name" value="Homeodomain-like"/>
    <property type="match status" value="1"/>
</dbReference>
<dbReference type="InterPro" id="IPR009057">
    <property type="entry name" value="Homeodomain-like_sf"/>
</dbReference>
<dbReference type="EMBL" id="MNPL01030249">
    <property type="protein sequence ID" value="OQR67021.1"/>
    <property type="molecule type" value="Genomic_DNA"/>
</dbReference>
<keyword evidence="2" id="KW-0805">Transcription regulation</keyword>
<proteinExistence type="predicted"/>
<evidence type="ECO:0000256" key="6">
    <source>
        <dbReference type="ARBA" id="ARBA00023242"/>
    </source>
</evidence>
<feature type="region of interest" description="Disordered" evidence="7">
    <location>
        <begin position="44"/>
        <end position="199"/>
    </location>
</feature>
<evidence type="ECO:0000256" key="2">
    <source>
        <dbReference type="ARBA" id="ARBA00023015"/>
    </source>
</evidence>
<feature type="non-terminal residue" evidence="9">
    <location>
        <position position="673"/>
    </location>
</feature>
<dbReference type="OrthoDB" id="10038576at2759"/>
<feature type="compositionally biased region" description="Basic and acidic residues" evidence="7">
    <location>
        <begin position="108"/>
        <end position="129"/>
    </location>
</feature>
<evidence type="ECO:0000256" key="3">
    <source>
        <dbReference type="ARBA" id="ARBA00023125"/>
    </source>
</evidence>
<keyword evidence="4" id="KW-0371">Homeobox</keyword>
<evidence type="ECO:0000256" key="5">
    <source>
        <dbReference type="ARBA" id="ARBA00023163"/>
    </source>
</evidence>
<feature type="compositionally biased region" description="Polar residues" evidence="7">
    <location>
        <begin position="603"/>
        <end position="614"/>
    </location>
</feature>
<feature type="compositionally biased region" description="Low complexity" evidence="7">
    <location>
        <begin position="423"/>
        <end position="434"/>
    </location>
</feature>
<feature type="compositionally biased region" description="Acidic residues" evidence="7">
    <location>
        <begin position="179"/>
        <end position="190"/>
    </location>
</feature>
<keyword evidence="3" id="KW-0238">DNA-binding</keyword>
<dbReference type="GO" id="GO:0007399">
    <property type="term" value="P:nervous system development"/>
    <property type="evidence" value="ECO:0007669"/>
    <property type="project" value="UniProtKB-ARBA"/>
</dbReference>
<keyword evidence="10" id="KW-1185">Reference proteome</keyword>
<evidence type="ECO:0000256" key="7">
    <source>
        <dbReference type="SAM" id="MobiDB-lite"/>
    </source>
</evidence>
<feature type="compositionally biased region" description="Low complexity" evidence="7">
    <location>
        <begin position="572"/>
        <end position="584"/>
    </location>
</feature>
<feature type="compositionally biased region" description="Basic and acidic residues" evidence="7">
    <location>
        <begin position="76"/>
        <end position="87"/>
    </location>
</feature>
<protein>
    <recommendedName>
        <fullName evidence="8">Prospero domain-containing protein</fullName>
    </recommendedName>
</protein>
<dbReference type="PANTHER" id="PTHR12198:SF0">
    <property type="entry name" value="HOMEOBOX PROTEIN PROSPERO"/>
    <property type="match status" value="1"/>
</dbReference>
<keyword evidence="6" id="KW-0539">Nucleus</keyword>
<feature type="compositionally biased region" description="Pro residues" evidence="7">
    <location>
        <begin position="406"/>
        <end position="422"/>
    </location>
</feature>
<feature type="region of interest" description="Disordered" evidence="7">
    <location>
        <begin position="392"/>
        <end position="445"/>
    </location>
</feature>
<comment type="subcellular location">
    <subcellularLocation>
        <location evidence="1">Nucleus</location>
    </subcellularLocation>
</comment>
<feature type="region of interest" description="Disordered" evidence="7">
    <location>
        <begin position="550"/>
        <end position="614"/>
    </location>
</feature>
<evidence type="ECO:0000256" key="1">
    <source>
        <dbReference type="ARBA" id="ARBA00004123"/>
    </source>
</evidence>